<dbReference type="AlphaFoldDB" id="H1KVJ3"/>
<dbReference type="Proteomes" id="UP000004382">
    <property type="component" value="Unassembled WGS sequence"/>
</dbReference>
<feature type="compositionally biased region" description="Basic and acidic residues" evidence="1">
    <location>
        <begin position="42"/>
        <end position="52"/>
    </location>
</feature>
<accession>H1KVJ3</accession>
<keyword evidence="2" id="KW-0808">Transferase</keyword>
<evidence type="ECO:0000313" key="2">
    <source>
        <dbReference type="EMBL" id="EHP73460.1"/>
    </source>
</evidence>
<gene>
    <name evidence="2" type="ORF">MetexDRAFT_6656</name>
</gene>
<organism evidence="2 3">
    <name type="scientific">Methylorubrum extorquens DSM 13060</name>
    <dbReference type="NCBI Taxonomy" id="882800"/>
    <lineage>
        <taxon>Bacteria</taxon>
        <taxon>Pseudomonadati</taxon>
        <taxon>Pseudomonadota</taxon>
        <taxon>Alphaproteobacteria</taxon>
        <taxon>Hyphomicrobiales</taxon>
        <taxon>Methylobacteriaceae</taxon>
        <taxon>Methylorubrum</taxon>
    </lineage>
</organism>
<sequence>MPDTADSASTVMDRPVAHQAEARTEPASMPPRAPLAMPVQDLRTRPATRRDG</sequence>
<dbReference type="EMBL" id="AGJK01000508">
    <property type="protein sequence ID" value="EHP73460.1"/>
    <property type="molecule type" value="Genomic_DNA"/>
</dbReference>
<proteinExistence type="predicted"/>
<name>H1KVJ3_METEX</name>
<feature type="region of interest" description="Disordered" evidence="1">
    <location>
        <begin position="1"/>
        <end position="52"/>
    </location>
</feature>
<evidence type="ECO:0000313" key="3">
    <source>
        <dbReference type="Proteomes" id="UP000004382"/>
    </source>
</evidence>
<evidence type="ECO:0000256" key="1">
    <source>
        <dbReference type="SAM" id="MobiDB-lite"/>
    </source>
</evidence>
<dbReference type="GO" id="GO:0016740">
    <property type="term" value="F:transferase activity"/>
    <property type="evidence" value="ECO:0007669"/>
    <property type="project" value="UniProtKB-KW"/>
</dbReference>
<reference evidence="2 3" key="1">
    <citation type="submission" date="2011-09" db="EMBL/GenBank/DDBJ databases">
        <title>The draft genome of Methylobacterium extorquens DSM 13060.</title>
        <authorList>
            <consortium name="US DOE Joint Genome Institute (JGI-PGF)"/>
            <person name="Lucas S."/>
            <person name="Han J."/>
            <person name="Lapidus A."/>
            <person name="Cheng J.-F."/>
            <person name="Goodwin L."/>
            <person name="Pitluck S."/>
            <person name="Peters L."/>
            <person name="Land M.L."/>
            <person name="Hauser L."/>
            <person name="Koskimaki J."/>
            <person name="Halonen O."/>
            <person name="Pirttila A."/>
            <person name="Frank C."/>
            <person name="Woyke T.J."/>
        </authorList>
    </citation>
    <scope>NUCLEOTIDE SEQUENCE [LARGE SCALE GENOMIC DNA]</scope>
    <source>
        <strain evidence="2 3">DSM 13060</strain>
    </source>
</reference>
<feature type="compositionally biased region" description="Polar residues" evidence="1">
    <location>
        <begin position="1"/>
        <end position="10"/>
    </location>
</feature>
<feature type="non-terminal residue" evidence="2">
    <location>
        <position position="52"/>
    </location>
</feature>
<protein>
    <submittedName>
        <fullName evidence="2">Glucosyltransferase MdoH</fullName>
    </submittedName>
</protein>
<comment type="caution">
    <text evidence="2">The sequence shown here is derived from an EMBL/GenBank/DDBJ whole genome shotgun (WGS) entry which is preliminary data.</text>
</comment>